<feature type="domain" description="Gliding motility-associated protein GldM second immunoglobulin-like" evidence="5">
    <location>
        <begin position="327"/>
        <end position="408"/>
    </location>
</feature>
<dbReference type="Pfam" id="PF21602">
    <property type="entry name" value="GldM_3rd"/>
    <property type="match status" value="1"/>
</dbReference>
<dbReference type="EMBL" id="CP043329">
    <property type="protein sequence ID" value="QEK53012.1"/>
    <property type="molecule type" value="Genomic_DNA"/>
</dbReference>
<feature type="domain" description="Gliding motility-associated protein GldM first immunoglobulin-like" evidence="4">
    <location>
        <begin position="228"/>
        <end position="324"/>
    </location>
</feature>
<feature type="domain" description="Gliding motility-associated protein GldM C-terminal" evidence="2">
    <location>
        <begin position="411"/>
        <end position="517"/>
    </location>
</feature>
<evidence type="ECO:0000259" key="3">
    <source>
        <dbReference type="Pfam" id="PF12081"/>
    </source>
</evidence>
<organism evidence="6 7">
    <name type="scientific">Pedobacter aquae</name>
    <dbReference type="NCBI Taxonomy" id="2605747"/>
    <lineage>
        <taxon>Bacteria</taxon>
        <taxon>Pseudomonadati</taxon>
        <taxon>Bacteroidota</taxon>
        <taxon>Sphingobacteriia</taxon>
        <taxon>Sphingobacteriales</taxon>
        <taxon>Sphingobacteriaceae</taxon>
        <taxon>Pedobacter</taxon>
    </lineage>
</organism>
<dbReference type="RefSeq" id="WP_149075665.1">
    <property type="nucleotide sequence ID" value="NZ_CP043329.1"/>
</dbReference>
<reference evidence="6 7" key="1">
    <citation type="submission" date="2019-08" db="EMBL/GenBank/DDBJ databases">
        <title>Pedobacter sp. nov., isolated from Han river, South Korea.</title>
        <authorList>
            <person name="Lee D.-H."/>
            <person name="Kim Y.-S."/>
            <person name="Hwang E.-M."/>
            <person name="Le Tran T.C."/>
            <person name="Cha C.-J."/>
        </authorList>
    </citation>
    <scope>NUCLEOTIDE SEQUENCE [LARGE SCALE GENOMIC DNA]</scope>
    <source>
        <strain evidence="6 7">CJ43</strain>
    </source>
</reference>
<gene>
    <name evidence="6" type="primary">gldM</name>
    <name evidence="6" type="ORF">FYC62_16030</name>
</gene>
<dbReference type="AlphaFoldDB" id="A0A5C0VM66"/>
<proteinExistence type="predicted"/>
<dbReference type="Pfam" id="PF21601">
    <property type="entry name" value="GldM_2nd"/>
    <property type="match status" value="1"/>
</dbReference>
<evidence type="ECO:0000256" key="1">
    <source>
        <dbReference type="SAM" id="Phobius"/>
    </source>
</evidence>
<keyword evidence="1" id="KW-1133">Transmembrane helix</keyword>
<feature type="domain" description="Gliding motility-associated protein GldM N-terminal" evidence="3">
    <location>
        <begin position="32"/>
        <end position="224"/>
    </location>
</feature>
<sequence length="519" mass="55894">MAGGKETPRQKMIGIMYLVLMAMLAINVSDTILNAFSTINNSLKTSTANVNASLTQSVSAFEQTKLKENPERAKPILDKIKQVQAVAAELNGYLDAVRKELIEAGGGIVPETGEIKNRDDLDVSPRIMWSDGNKKKGKGYLLQTKVNETRDKLLNILDPRDRASVSFSLEAKDSDKRTTSGTRADWVQSNFGEGTPVTASVTILSKIEADAKNAENVIVRKLLSKMDEALVNLDAFAAVAVAPTSYVIQGQPYTAEVFLTAYDSKQNPDIVVNGSKLSTKDGRGVYSVNTNSEGEFKWKGTIRVKQTDGTEKIYETPEQTYRVARPSAVVSPDKMNVFYIGPDNPVSVSAPGIAKEKLKVSMTGGNLSGGNGKYVARVSGGSQAVITVSAEVAPGKTQILGTTNFRIKEVPPPIATFAGKASGTISASAARSTGKLEAELRNFDFDFKYKISKFTLYVQKPRQDAIILQSSDDNFSGQIRQVIGGLNPGDVVYFLNISAVGETGKTVALETPVSIQVGR</sequence>
<dbReference type="InterPro" id="IPR048406">
    <property type="entry name" value="GldM_Ig-like-2"/>
</dbReference>
<evidence type="ECO:0000313" key="7">
    <source>
        <dbReference type="Proteomes" id="UP000323653"/>
    </source>
</evidence>
<feature type="transmembrane region" description="Helical" evidence="1">
    <location>
        <begin position="12"/>
        <end position="36"/>
    </location>
</feature>
<dbReference type="KEGG" id="pej:FYC62_16030"/>
<evidence type="ECO:0000259" key="4">
    <source>
        <dbReference type="Pfam" id="PF21601"/>
    </source>
</evidence>
<evidence type="ECO:0000259" key="5">
    <source>
        <dbReference type="Pfam" id="PF21602"/>
    </source>
</evidence>
<name>A0A5C0VM66_9SPHI</name>
<accession>A0A5C0VM66</accession>
<protein>
    <submittedName>
        <fullName evidence="6">Gliding motility protein GldM</fullName>
    </submittedName>
</protein>
<dbReference type="InterPro" id="IPR048405">
    <property type="entry name" value="GldM_Ig-like-1"/>
</dbReference>
<evidence type="ECO:0000313" key="6">
    <source>
        <dbReference type="EMBL" id="QEK53012.1"/>
    </source>
</evidence>
<dbReference type="InterPro" id="IPR019859">
    <property type="entry name" value="Motility-assoc_prot_GldM"/>
</dbReference>
<dbReference type="Pfam" id="PF12080">
    <property type="entry name" value="GldM_4th"/>
    <property type="match status" value="1"/>
</dbReference>
<dbReference type="InterPro" id="IPR022719">
    <property type="entry name" value="Motility-assoc_prot_GldM_C"/>
</dbReference>
<dbReference type="Pfam" id="PF12081">
    <property type="entry name" value="GldM_1st"/>
    <property type="match status" value="1"/>
</dbReference>
<keyword evidence="7" id="KW-1185">Reference proteome</keyword>
<keyword evidence="1" id="KW-0812">Transmembrane</keyword>
<dbReference type="NCBIfam" id="TIGR03517">
    <property type="entry name" value="GldM_gliding"/>
    <property type="match status" value="1"/>
</dbReference>
<dbReference type="InterPro" id="IPR022720">
    <property type="entry name" value="Motility-assoc_prot_GldM_N"/>
</dbReference>
<keyword evidence="1" id="KW-0472">Membrane</keyword>
<evidence type="ECO:0000259" key="2">
    <source>
        <dbReference type="Pfam" id="PF12080"/>
    </source>
</evidence>
<dbReference type="Proteomes" id="UP000323653">
    <property type="component" value="Chromosome"/>
</dbReference>